<dbReference type="RefSeq" id="WP_285049134.1">
    <property type="nucleotide sequence ID" value="NZ_JAMGTK010000016.1"/>
</dbReference>
<reference evidence="1" key="1">
    <citation type="journal article" date="2022" name="Gene">
        <title>A genome-led study on the pathogenesis of Fusobacterium necrophorum infections.</title>
        <authorList>
            <person name="Thapa G."/>
            <person name="Jayal A."/>
            <person name="Sikazwe E."/>
            <person name="Perry T."/>
            <person name="Mohammed Al Balushi A."/>
            <person name="Livingstone P."/>
        </authorList>
    </citation>
    <scope>NUCLEOTIDE SEQUENCE</scope>
    <source>
        <strain evidence="1">BRON_8</strain>
    </source>
</reference>
<evidence type="ECO:0000313" key="1">
    <source>
        <dbReference type="EMBL" id="MDK4512423.1"/>
    </source>
</evidence>
<gene>
    <name evidence="1" type="ORF">MWG07_09205</name>
</gene>
<accession>A0AAW6WD57</accession>
<dbReference type="EMBL" id="JAMGTK010000016">
    <property type="protein sequence ID" value="MDK4512423.1"/>
    <property type="molecule type" value="Genomic_DNA"/>
</dbReference>
<protein>
    <submittedName>
        <fullName evidence="1">Uncharacterized protein</fullName>
    </submittedName>
</protein>
<evidence type="ECO:0000313" key="2">
    <source>
        <dbReference type="Proteomes" id="UP001173223"/>
    </source>
</evidence>
<dbReference type="Proteomes" id="UP001173223">
    <property type="component" value="Unassembled WGS sequence"/>
</dbReference>
<reference evidence="1" key="2">
    <citation type="submission" date="2022-04" db="EMBL/GenBank/DDBJ databases">
        <authorList>
            <person name="Livingstone P.G."/>
        </authorList>
    </citation>
    <scope>NUCLEOTIDE SEQUENCE</scope>
    <source>
        <strain evidence="1">BRON_8</strain>
    </source>
</reference>
<name>A0AAW6WD57_9FUSO</name>
<sequence>MMKLKLRKLRKKREETRHFKGGFPISIPDDDSTLKIKRRAGGVFLRGDFFAKYRHIDRLKRYLILNLVPKAKKRGGKNR</sequence>
<proteinExistence type="predicted"/>
<organism evidence="1 2">
    <name type="scientific">Fusobacterium necrophorum</name>
    <dbReference type="NCBI Taxonomy" id="859"/>
    <lineage>
        <taxon>Bacteria</taxon>
        <taxon>Fusobacteriati</taxon>
        <taxon>Fusobacteriota</taxon>
        <taxon>Fusobacteriia</taxon>
        <taxon>Fusobacteriales</taxon>
        <taxon>Fusobacteriaceae</taxon>
        <taxon>Fusobacterium</taxon>
    </lineage>
</organism>
<keyword evidence="2" id="KW-1185">Reference proteome</keyword>
<comment type="caution">
    <text evidence="1">The sequence shown here is derived from an EMBL/GenBank/DDBJ whole genome shotgun (WGS) entry which is preliminary data.</text>
</comment>
<dbReference type="AlphaFoldDB" id="A0AAW6WD57"/>